<feature type="transmembrane region" description="Helical" evidence="1">
    <location>
        <begin position="12"/>
        <end position="33"/>
    </location>
</feature>
<reference evidence="2 3" key="1">
    <citation type="submission" date="2021-01" db="EMBL/GenBank/DDBJ databases">
        <title>WGS of actinomycetes isolated from Thailand.</title>
        <authorList>
            <person name="Thawai C."/>
        </authorList>
    </citation>
    <scope>NUCLEOTIDE SEQUENCE [LARGE SCALE GENOMIC DNA]</scope>
    <source>
        <strain evidence="2 3">LPG 2</strain>
    </source>
</reference>
<organism evidence="2 3">
    <name type="scientific">Nocardia acididurans</name>
    <dbReference type="NCBI Taxonomy" id="2802282"/>
    <lineage>
        <taxon>Bacteria</taxon>
        <taxon>Bacillati</taxon>
        <taxon>Actinomycetota</taxon>
        <taxon>Actinomycetes</taxon>
        <taxon>Mycobacteriales</taxon>
        <taxon>Nocardiaceae</taxon>
        <taxon>Nocardia</taxon>
    </lineage>
</organism>
<gene>
    <name evidence="2" type="ORF">JK358_26325</name>
</gene>
<dbReference type="RefSeq" id="WP_201952102.1">
    <property type="nucleotide sequence ID" value="NZ_JAERRJ010000010.1"/>
</dbReference>
<evidence type="ECO:0000313" key="2">
    <source>
        <dbReference type="EMBL" id="MBL1077926.1"/>
    </source>
</evidence>
<keyword evidence="1" id="KW-0812">Transmembrane</keyword>
<sequence>MRALLVYPGMRSVLTTGLAIVLGLAIVAGLYFLGRLLSINLIGIVGIIYALTMVGGGFVHWRRGRKATDRLTNPSAQ</sequence>
<dbReference type="Proteomes" id="UP000602198">
    <property type="component" value="Unassembled WGS sequence"/>
</dbReference>
<name>A0ABS1MBB3_9NOCA</name>
<evidence type="ECO:0000313" key="3">
    <source>
        <dbReference type="Proteomes" id="UP000602198"/>
    </source>
</evidence>
<dbReference type="EMBL" id="JAERRJ010000010">
    <property type="protein sequence ID" value="MBL1077926.1"/>
    <property type="molecule type" value="Genomic_DNA"/>
</dbReference>
<evidence type="ECO:0000256" key="1">
    <source>
        <dbReference type="SAM" id="Phobius"/>
    </source>
</evidence>
<keyword evidence="3" id="KW-1185">Reference proteome</keyword>
<keyword evidence="1" id="KW-0472">Membrane</keyword>
<comment type="caution">
    <text evidence="2">The sequence shown here is derived from an EMBL/GenBank/DDBJ whole genome shotgun (WGS) entry which is preliminary data.</text>
</comment>
<feature type="transmembrane region" description="Helical" evidence="1">
    <location>
        <begin position="39"/>
        <end position="61"/>
    </location>
</feature>
<keyword evidence="1" id="KW-1133">Transmembrane helix</keyword>
<accession>A0ABS1MBB3</accession>
<proteinExistence type="predicted"/>
<protein>
    <recommendedName>
        <fullName evidence="4">DUF4175 domain-containing protein</fullName>
    </recommendedName>
</protein>
<evidence type="ECO:0008006" key="4">
    <source>
        <dbReference type="Google" id="ProtNLM"/>
    </source>
</evidence>